<evidence type="ECO:0000259" key="2">
    <source>
        <dbReference type="Pfam" id="PF25213"/>
    </source>
</evidence>
<dbReference type="AlphaFoldDB" id="A0A871BJE9"/>
<dbReference type="RefSeq" id="WP_152420036.1">
    <property type="nucleotide sequence ID" value="NZ_CP063205.1"/>
</dbReference>
<name>A0A871BJE9_HALGI</name>
<accession>A0A871BJE9</accession>
<dbReference type="InterPro" id="IPR057527">
    <property type="entry name" value="HVO_A0261-like_N"/>
</dbReference>
<dbReference type="SUPFAM" id="SSF46785">
    <property type="entry name" value="Winged helix' DNA-binding domain"/>
    <property type="match status" value="1"/>
</dbReference>
<dbReference type="InterPro" id="IPR036390">
    <property type="entry name" value="WH_DNA-bd_sf"/>
</dbReference>
<reference evidence="3" key="1">
    <citation type="journal article" date="2021" name="Front. Microbiol.">
        <title>Cellular and Genomic Properties of Haloferax gibbonsii LR2-5, the Host of Euryarchaeal Virus HFTV1.</title>
        <authorList>
            <person name="Tittes C."/>
            <person name="Schwarzer S."/>
            <person name="Pfeiffer F."/>
            <person name="Dyall-Smith M."/>
            <person name="Rodriguez-Franco M."/>
            <person name="Oksanen H.M."/>
            <person name="Quax T.E.F."/>
        </authorList>
    </citation>
    <scope>NUCLEOTIDE SEQUENCE</scope>
    <source>
        <strain evidence="3">LR2-5</strain>
    </source>
</reference>
<dbReference type="Pfam" id="PF25213">
    <property type="entry name" value="HVO_A0261_N"/>
    <property type="match status" value="1"/>
</dbReference>
<proteinExistence type="predicted"/>
<dbReference type="Proteomes" id="UP000663064">
    <property type="component" value="Chromosome"/>
</dbReference>
<dbReference type="Gene3D" id="1.10.10.10">
    <property type="entry name" value="Winged helix-like DNA-binding domain superfamily/Winged helix DNA-binding domain"/>
    <property type="match status" value="1"/>
</dbReference>
<dbReference type="GeneID" id="59460423"/>
<sequence length="263" mass="29259">MSDDISGRDVRVTMQKRHDILVALATEPQTKPELVESVGPSRSTVDRAVHALQEIRCVTRCDGDYCLTPAGRIALAEHERYVETMDGIASATDVLNALPNDVRIAPEFLSGADVRVASAHAPESALQPSLSRLDAPGRLVGFAPVVLSLYTDTLTDLVTEHDIDVEIVLRRGTLDSLLEYYRDRFDDAAVAGHFEFHVSDRPVPYALWIKEREESPVAGITVHEHGGVRGVLMNDEPRAVEWARDTYEHYREEARHVTTELQP</sequence>
<dbReference type="InterPro" id="IPR036388">
    <property type="entry name" value="WH-like_DNA-bd_sf"/>
</dbReference>
<feature type="domain" description="HVO-A0261-like N-terminal" evidence="2">
    <location>
        <begin position="11"/>
        <end position="86"/>
    </location>
</feature>
<dbReference type="InterPro" id="IPR013561">
    <property type="entry name" value="FilR1_middle_dom"/>
</dbReference>
<dbReference type="Pfam" id="PF08350">
    <property type="entry name" value="FilR1_middle"/>
    <property type="match status" value="1"/>
</dbReference>
<gene>
    <name evidence="3" type="ORF">HfgLR_13860</name>
</gene>
<feature type="domain" description="Methanogenesis regulatory protein FilR1 middle" evidence="1">
    <location>
        <begin position="125"/>
        <end position="253"/>
    </location>
</feature>
<organism evidence="3 4">
    <name type="scientific">Haloferax gibbonsii</name>
    <dbReference type="NCBI Taxonomy" id="35746"/>
    <lineage>
        <taxon>Archaea</taxon>
        <taxon>Methanobacteriati</taxon>
        <taxon>Methanobacteriota</taxon>
        <taxon>Stenosarchaea group</taxon>
        <taxon>Halobacteria</taxon>
        <taxon>Halobacteriales</taxon>
        <taxon>Haloferacaceae</taxon>
        <taxon>Haloferax</taxon>
    </lineage>
</organism>
<evidence type="ECO:0000259" key="1">
    <source>
        <dbReference type="Pfam" id="PF08350"/>
    </source>
</evidence>
<evidence type="ECO:0000313" key="4">
    <source>
        <dbReference type="Proteomes" id="UP000663064"/>
    </source>
</evidence>
<dbReference type="EMBL" id="CP063205">
    <property type="protein sequence ID" value="QOS12900.1"/>
    <property type="molecule type" value="Genomic_DNA"/>
</dbReference>
<protein>
    <submittedName>
        <fullName evidence="3">HTH domain protein</fullName>
    </submittedName>
</protein>
<evidence type="ECO:0000313" key="3">
    <source>
        <dbReference type="EMBL" id="QOS12900.1"/>
    </source>
</evidence>